<evidence type="ECO:0000256" key="3">
    <source>
        <dbReference type="ARBA" id="ARBA00022630"/>
    </source>
</evidence>
<evidence type="ECO:0000313" key="14">
    <source>
        <dbReference type="Proteomes" id="UP000249239"/>
    </source>
</evidence>
<dbReference type="PANTHER" id="PTHR30040:SF2">
    <property type="entry name" value="FAD:PROTEIN FMN TRANSFERASE"/>
    <property type="match status" value="1"/>
</dbReference>
<dbReference type="PROSITE" id="PS51257">
    <property type="entry name" value="PROKAR_LIPOPROTEIN"/>
    <property type="match status" value="1"/>
</dbReference>
<comment type="caution">
    <text evidence="13">The sequence shown here is derived from an EMBL/GenBank/DDBJ whole genome shotgun (WGS) entry which is preliminary data.</text>
</comment>
<sequence>MKSVFGVLVVLVLLAGCRQPAPYVVNEGMVFGTTYRIVYQSEVDYHADITAAIEEVNQSWSPFEKQSIITRVNRNDSDVVVNDHFINVFDKSVEISKATHGAFDITVAPLVNAWGFGFKKKDSITTELIDSLRLFVGMEKVQRVDHRVMKQDGRIMLDASAIAKGYGVDVAALCLEKHGVANYLVEIGGEVRTKGVNTQGQSWRVGIDKPIDDPTVQDRQLQAIVALDGVSLATSGNYRNFYVDGGRKFAHTIHPQTGYPVQSDILSASVIAPDCMTADAYATAFMVLGSDRAMAIVNANPSLEAFFICTDSQGEMREIYSPGFEKIIVEIVDDRVR</sequence>
<dbReference type="RefSeq" id="WP_111443855.1">
    <property type="nucleotide sequence ID" value="NZ_QKZK01000001.1"/>
</dbReference>
<comment type="cofactor">
    <cofactor evidence="11">
        <name>Mg(2+)</name>
        <dbReference type="ChEBI" id="CHEBI:18420"/>
    </cofactor>
    <cofactor evidence="11">
        <name>Mn(2+)</name>
        <dbReference type="ChEBI" id="CHEBI:29035"/>
    </cofactor>
    <text evidence="11">Magnesium. Can also use manganese.</text>
</comment>
<feature type="binding site" evidence="11">
    <location>
        <position position="161"/>
    </location>
    <ligand>
        <name>Mg(2+)</name>
        <dbReference type="ChEBI" id="CHEBI:18420"/>
    </ligand>
</feature>
<keyword evidence="12" id="KW-0472">Membrane</keyword>
<evidence type="ECO:0000256" key="4">
    <source>
        <dbReference type="ARBA" id="ARBA00022679"/>
    </source>
</evidence>
<keyword evidence="14" id="KW-1185">Reference proteome</keyword>
<evidence type="ECO:0000256" key="6">
    <source>
        <dbReference type="ARBA" id="ARBA00022827"/>
    </source>
</evidence>
<feature type="binding site" evidence="11">
    <location>
        <position position="279"/>
    </location>
    <ligand>
        <name>Mg(2+)</name>
        <dbReference type="ChEBI" id="CHEBI:18420"/>
    </ligand>
</feature>
<dbReference type="GO" id="GO:0046872">
    <property type="term" value="F:metal ion binding"/>
    <property type="evidence" value="ECO:0007669"/>
    <property type="project" value="UniProtKB-UniRule"/>
</dbReference>
<keyword evidence="3 10" id="KW-0285">Flavoprotein</keyword>
<evidence type="ECO:0000256" key="7">
    <source>
        <dbReference type="ARBA" id="ARBA00022842"/>
    </source>
</evidence>
<dbReference type="OrthoDB" id="9778595at2"/>
<dbReference type="EMBL" id="QKZK01000001">
    <property type="protein sequence ID" value="PZX20692.1"/>
    <property type="molecule type" value="Genomic_DNA"/>
</dbReference>
<keyword evidence="6 10" id="KW-0274">FAD</keyword>
<evidence type="ECO:0000256" key="11">
    <source>
        <dbReference type="PIRSR" id="PIRSR006268-2"/>
    </source>
</evidence>
<evidence type="ECO:0000256" key="9">
    <source>
        <dbReference type="ARBA" id="ARBA00048540"/>
    </source>
</evidence>
<evidence type="ECO:0000256" key="1">
    <source>
        <dbReference type="ARBA" id="ARBA00011955"/>
    </source>
</evidence>
<gene>
    <name evidence="13" type="ORF">LX69_00117</name>
</gene>
<evidence type="ECO:0000256" key="12">
    <source>
        <dbReference type="RuleBase" id="RU363002"/>
    </source>
</evidence>
<keyword evidence="12" id="KW-0997">Cell inner membrane</keyword>
<dbReference type="PANTHER" id="PTHR30040">
    <property type="entry name" value="THIAMINE BIOSYNTHESIS LIPOPROTEIN APBE"/>
    <property type="match status" value="1"/>
</dbReference>
<comment type="catalytic activity">
    <reaction evidence="9 10 12">
        <text>L-threonyl-[protein] + FAD = FMN-L-threonyl-[protein] + AMP + H(+)</text>
        <dbReference type="Rhea" id="RHEA:36847"/>
        <dbReference type="Rhea" id="RHEA-COMP:11060"/>
        <dbReference type="Rhea" id="RHEA-COMP:11061"/>
        <dbReference type="ChEBI" id="CHEBI:15378"/>
        <dbReference type="ChEBI" id="CHEBI:30013"/>
        <dbReference type="ChEBI" id="CHEBI:57692"/>
        <dbReference type="ChEBI" id="CHEBI:74257"/>
        <dbReference type="ChEBI" id="CHEBI:456215"/>
        <dbReference type="EC" id="2.7.1.180"/>
    </reaction>
</comment>
<dbReference type="EC" id="2.7.1.180" evidence="1 10"/>
<dbReference type="InterPro" id="IPR003374">
    <property type="entry name" value="ApbE-like_sf"/>
</dbReference>
<keyword evidence="4 10" id="KW-0808">Transferase</keyword>
<evidence type="ECO:0000256" key="5">
    <source>
        <dbReference type="ARBA" id="ARBA00022723"/>
    </source>
</evidence>
<evidence type="ECO:0000256" key="2">
    <source>
        <dbReference type="ARBA" id="ARBA00016337"/>
    </source>
</evidence>
<dbReference type="SUPFAM" id="SSF143631">
    <property type="entry name" value="ApbE-like"/>
    <property type="match status" value="1"/>
</dbReference>
<protein>
    <recommendedName>
        <fullName evidence="2 10">FAD:protein FMN transferase</fullName>
        <ecNumber evidence="1 10">2.7.1.180</ecNumber>
    </recommendedName>
    <alternativeName>
        <fullName evidence="8 10">Flavin transferase</fullName>
    </alternativeName>
</protein>
<dbReference type="Proteomes" id="UP000249239">
    <property type="component" value="Unassembled WGS sequence"/>
</dbReference>
<accession>A0A2W7PBJ0</accession>
<dbReference type="GO" id="GO:0005886">
    <property type="term" value="C:plasma membrane"/>
    <property type="evidence" value="ECO:0007669"/>
    <property type="project" value="UniProtKB-SubCell"/>
</dbReference>
<feature type="binding site" evidence="11">
    <location>
        <position position="283"/>
    </location>
    <ligand>
        <name>Mg(2+)</name>
        <dbReference type="ChEBI" id="CHEBI:18420"/>
    </ligand>
</feature>
<keyword evidence="12 13" id="KW-0449">Lipoprotein</keyword>
<evidence type="ECO:0000256" key="8">
    <source>
        <dbReference type="ARBA" id="ARBA00031306"/>
    </source>
</evidence>
<keyword evidence="7 10" id="KW-0460">Magnesium</keyword>
<organism evidence="13 14">
    <name type="scientific">Breznakibacter xylanolyticus</name>
    <dbReference type="NCBI Taxonomy" id="990"/>
    <lineage>
        <taxon>Bacteria</taxon>
        <taxon>Pseudomonadati</taxon>
        <taxon>Bacteroidota</taxon>
        <taxon>Bacteroidia</taxon>
        <taxon>Marinilabiliales</taxon>
        <taxon>Marinilabiliaceae</taxon>
        <taxon>Breznakibacter</taxon>
    </lineage>
</organism>
<proteinExistence type="inferred from homology"/>
<comment type="subcellular location">
    <subcellularLocation>
        <location evidence="12">Cell inner membrane</location>
        <topology evidence="12">Lipid-anchor</topology>
        <orientation evidence="12">Periplasmic side</orientation>
    </subcellularLocation>
</comment>
<evidence type="ECO:0000313" key="13">
    <source>
        <dbReference type="EMBL" id="PZX20692.1"/>
    </source>
</evidence>
<dbReference type="Gene3D" id="3.10.520.10">
    <property type="entry name" value="ApbE-like domains"/>
    <property type="match status" value="1"/>
</dbReference>
<evidence type="ECO:0000256" key="10">
    <source>
        <dbReference type="PIRNR" id="PIRNR006268"/>
    </source>
</evidence>
<dbReference type="GO" id="GO:0016740">
    <property type="term" value="F:transferase activity"/>
    <property type="evidence" value="ECO:0007669"/>
    <property type="project" value="UniProtKB-UniRule"/>
</dbReference>
<dbReference type="AlphaFoldDB" id="A0A2W7PBJ0"/>
<name>A0A2W7PBJ0_9BACT</name>
<keyword evidence="5 10" id="KW-0479">Metal-binding</keyword>
<keyword evidence="12" id="KW-1003">Cell membrane</keyword>
<dbReference type="Pfam" id="PF02424">
    <property type="entry name" value="ApbE"/>
    <property type="match status" value="1"/>
</dbReference>
<dbReference type="PIRSF" id="PIRSF006268">
    <property type="entry name" value="ApbE"/>
    <property type="match status" value="1"/>
</dbReference>
<comment type="similarity">
    <text evidence="10 12">Belongs to the ApbE family.</text>
</comment>
<reference evidence="13 14" key="1">
    <citation type="submission" date="2018-06" db="EMBL/GenBank/DDBJ databases">
        <title>Genomic Encyclopedia of Archaeal and Bacterial Type Strains, Phase II (KMG-II): from individual species to whole genera.</title>
        <authorList>
            <person name="Goeker M."/>
        </authorList>
    </citation>
    <scope>NUCLEOTIDE SEQUENCE [LARGE SCALE GENOMIC DNA]</scope>
    <source>
        <strain evidence="13 14">DSM 6779</strain>
    </source>
</reference>
<comment type="function">
    <text evidence="12">Flavin transferase that catalyzes the transfer of the FMN moiety of FAD and its covalent binding to the hydroxyl group of a threonine residue in a target flavoprotein.</text>
</comment>
<dbReference type="InterPro" id="IPR024932">
    <property type="entry name" value="ApbE"/>
</dbReference>